<feature type="domain" description="MSV199" evidence="2">
    <location>
        <begin position="88"/>
        <end position="125"/>
    </location>
</feature>
<evidence type="ECO:0000259" key="1">
    <source>
        <dbReference type="Pfam" id="PF10544"/>
    </source>
</evidence>
<reference evidence="3" key="1">
    <citation type="submission" date="2018-10" db="EMBL/GenBank/DDBJ databases">
        <title>Hidden diversity of soil giant viruses.</title>
        <authorList>
            <person name="Schulz F."/>
            <person name="Alteio L."/>
            <person name="Goudeau D."/>
            <person name="Ryan E.M."/>
            <person name="Malmstrom R.R."/>
            <person name="Blanchard J."/>
            <person name="Woyke T."/>
        </authorList>
    </citation>
    <scope>NUCLEOTIDE SEQUENCE</scope>
    <source>
        <strain evidence="3">TEV1</strain>
    </source>
</reference>
<feature type="domain" description="Bacteriophage T5 Orf172 DNA-binding" evidence="1">
    <location>
        <begin position="156"/>
        <end position="240"/>
    </location>
</feature>
<dbReference type="EMBL" id="MK071979">
    <property type="protein sequence ID" value="AYV75461.1"/>
    <property type="molecule type" value="Genomic_DNA"/>
</dbReference>
<name>A0A3G4ZNA5_9VIRU</name>
<dbReference type="Pfam" id="PF10544">
    <property type="entry name" value="T5orf172"/>
    <property type="match status" value="1"/>
</dbReference>
<dbReference type="InterPro" id="IPR018879">
    <property type="entry name" value="MSV199_dom"/>
</dbReference>
<evidence type="ECO:0000313" key="3">
    <source>
        <dbReference type="EMBL" id="AYV75461.1"/>
    </source>
</evidence>
<accession>A0A3G4ZNA5</accession>
<protein>
    <submittedName>
        <fullName evidence="3">Uncharacterized protein</fullName>
    </submittedName>
</protein>
<proteinExistence type="predicted"/>
<sequence length="336" mass="39644">MLYNEELLEFLKKYSDVDIDFIREFIEIQNDDQEHYPHTINLETVAKWLHSSKKELAKTTKRSYTKNIDYIVLQGAYPPQKTGSGGYNKEHILLTSDTFKMLCMRSHTQLADKIRYYYITLEKLVYLFKDEIIKNQQKHIEILENNQKKEKFPNGGLIYIIQPQDISDLQLHKIGKTNNMNERKLGINNSLPDNIKILYTLNVDDPTAVETCIKGILHKYRYRSHKKDYYKCSLYKIIESIQICLNAINDTFCDDCKKILTKEFSRNKYSEDVFGLYFIPRQIGGNTNYYYKYLKYVVKYKQLTKIEPQNINMLTDNICSDDDLSSNCVTSENIII</sequence>
<dbReference type="InterPro" id="IPR018306">
    <property type="entry name" value="Phage_T5_Orf172_DNA-bd"/>
</dbReference>
<gene>
    <name evidence="3" type="ORF">Terrestrivirus1_335</name>
</gene>
<organism evidence="3">
    <name type="scientific">Terrestrivirus sp</name>
    <dbReference type="NCBI Taxonomy" id="2487775"/>
    <lineage>
        <taxon>Viruses</taxon>
        <taxon>Varidnaviria</taxon>
        <taxon>Bamfordvirae</taxon>
        <taxon>Nucleocytoviricota</taxon>
        <taxon>Megaviricetes</taxon>
        <taxon>Imitervirales</taxon>
        <taxon>Mimiviridae</taxon>
        <taxon>Klosneuvirinae</taxon>
    </lineage>
</organism>
<evidence type="ECO:0000259" key="2">
    <source>
        <dbReference type="Pfam" id="PF10553"/>
    </source>
</evidence>
<dbReference type="Pfam" id="PF10553">
    <property type="entry name" value="MSV199"/>
    <property type="match status" value="1"/>
</dbReference>